<protein>
    <submittedName>
        <fullName evidence="1">Reverse transcriptase</fullName>
    </submittedName>
</protein>
<dbReference type="Proteomes" id="UP000325081">
    <property type="component" value="Unassembled WGS sequence"/>
</dbReference>
<organism evidence="1 2">
    <name type="scientific">Striga asiatica</name>
    <name type="common">Asiatic witchweed</name>
    <name type="synonym">Buchnera asiatica</name>
    <dbReference type="NCBI Taxonomy" id="4170"/>
    <lineage>
        <taxon>Eukaryota</taxon>
        <taxon>Viridiplantae</taxon>
        <taxon>Streptophyta</taxon>
        <taxon>Embryophyta</taxon>
        <taxon>Tracheophyta</taxon>
        <taxon>Spermatophyta</taxon>
        <taxon>Magnoliopsida</taxon>
        <taxon>eudicotyledons</taxon>
        <taxon>Gunneridae</taxon>
        <taxon>Pentapetalae</taxon>
        <taxon>asterids</taxon>
        <taxon>lamiids</taxon>
        <taxon>Lamiales</taxon>
        <taxon>Orobanchaceae</taxon>
        <taxon>Buchnereae</taxon>
        <taxon>Striga</taxon>
    </lineage>
</organism>
<dbReference type="GO" id="GO:0003964">
    <property type="term" value="F:RNA-directed DNA polymerase activity"/>
    <property type="evidence" value="ECO:0007669"/>
    <property type="project" value="UniProtKB-KW"/>
</dbReference>
<gene>
    <name evidence="1" type="ORF">STAS_28496</name>
</gene>
<comment type="caution">
    <text evidence="1">The sequence shown here is derived from an EMBL/GenBank/DDBJ whole genome shotgun (WGS) entry which is preliminary data.</text>
</comment>
<sequence>MEVSNFYRNASDHNVMVFDTQEEVRNRQKRFLFDRGWVKLDGITEAVEQGWHEEVNGTEMFKVHQRVKNTRMALLAWHKPLNRNNENIIQVLTVKMEVMRAEMRDRDWTEWGAVKHELDCAHREEELFWRLKSKALWQKNGDSNTRFFHAYTAQRRRRNLIQSLDTGTGHICENVEDLKNHIVDFYSALFKTEGSVGGEDLLQHIPVHV</sequence>
<keyword evidence="1" id="KW-0808">Transferase</keyword>
<name>A0A5A7R0C6_STRAF</name>
<reference evidence="2" key="1">
    <citation type="journal article" date="2019" name="Curr. Biol.">
        <title>Genome Sequence of Striga asiatica Provides Insight into the Evolution of Plant Parasitism.</title>
        <authorList>
            <person name="Yoshida S."/>
            <person name="Kim S."/>
            <person name="Wafula E.K."/>
            <person name="Tanskanen J."/>
            <person name="Kim Y.M."/>
            <person name="Honaas L."/>
            <person name="Yang Z."/>
            <person name="Spallek T."/>
            <person name="Conn C.E."/>
            <person name="Ichihashi Y."/>
            <person name="Cheong K."/>
            <person name="Cui S."/>
            <person name="Der J.P."/>
            <person name="Gundlach H."/>
            <person name="Jiao Y."/>
            <person name="Hori C."/>
            <person name="Ishida J.K."/>
            <person name="Kasahara H."/>
            <person name="Kiba T."/>
            <person name="Kim M.S."/>
            <person name="Koo N."/>
            <person name="Laohavisit A."/>
            <person name="Lee Y.H."/>
            <person name="Lumba S."/>
            <person name="McCourt P."/>
            <person name="Mortimer J.C."/>
            <person name="Mutuku J.M."/>
            <person name="Nomura T."/>
            <person name="Sasaki-Sekimoto Y."/>
            <person name="Seto Y."/>
            <person name="Wang Y."/>
            <person name="Wakatake T."/>
            <person name="Sakakibara H."/>
            <person name="Demura T."/>
            <person name="Yamaguchi S."/>
            <person name="Yoneyama K."/>
            <person name="Manabe R.I."/>
            <person name="Nelson D.C."/>
            <person name="Schulman A.H."/>
            <person name="Timko M.P."/>
            <person name="dePamphilis C.W."/>
            <person name="Choi D."/>
            <person name="Shirasu K."/>
        </authorList>
    </citation>
    <scope>NUCLEOTIDE SEQUENCE [LARGE SCALE GENOMIC DNA]</scope>
    <source>
        <strain evidence="2">cv. UVA1</strain>
    </source>
</reference>
<evidence type="ECO:0000313" key="2">
    <source>
        <dbReference type="Proteomes" id="UP000325081"/>
    </source>
</evidence>
<evidence type="ECO:0000313" key="1">
    <source>
        <dbReference type="EMBL" id="GER51140.1"/>
    </source>
</evidence>
<proteinExistence type="predicted"/>
<dbReference type="OrthoDB" id="914234at2759"/>
<accession>A0A5A7R0C6</accession>
<keyword evidence="1" id="KW-0695">RNA-directed DNA polymerase</keyword>
<dbReference type="AlphaFoldDB" id="A0A5A7R0C6"/>
<keyword evidence="2" id="KW-1185">Reference proteome</keyword>
<dbReference type="EMBL" id="BKCP01009515">
    <property type="protein sequence ID" value="GER51140.1"/>
    <property type="molecule type" value="Genomic_DNA"/>
</dbReference>
<keyword evidence="1" id="KW-0548">Nucleotidyltransferase</keyword>